<sequence length="646" mass="70711">MRDSSKSTDRDHLTTLPVELILIIAKHITSERVINALSRTNRQLNDILTPFLYDHNAKRPRGKRSALLWASEHGRETTARKALEARKSLTAKKPLLVAGQKGHHGIVKLLLEKDGVDLEYKRSRLEYTPLAHALTNGHDAVVKLLLDAGANIDPWPRGRKRMGLCPSLLSIAAKEGRCELIKLLLATGKLHVDDGGYRRESPLVTAVRGGHESAVKLLVEAGANPKVSLPLFFSYYPTTLLQIAIGQGYNNIVKVLLAAGGFDVNSDADTLRPLLVTAAEKGNSELVRLLLTTDNVDLNVKDHRGTALCYAALEGHVEITKLLLDAGADPNVGRQAPLFLAIKHRNTEIACLIIKTGRVDPSIMENSLTTLGMAMNFPLLKLLLGSEAEPNAHGYSDNTPPSPVPSTSRFKVVQLLLSVVKAHIDPWNDLGAAYLYLGAWRGHPAMAEQLLAATKLTVNCSHLSDITFAIMEALWQSHWKTASLPIPADGINPNVTDLSRRKALPRAICENAYLDIFKRLLAMGHFNVNSQDSHGHTPLIHAAKSGFTALVKLLLSAKRIDPNLKDKRQRSPLIYAALSNSSEIVKLLLAIDNIELDARDNRGLSALDYAVSAGRNKAFRVLLMASKIDLQKDSWGMTILDRALKG</sequence>
<keyword evidence="1" id="KW-0677">Repeat</keyword>
<feature type="repeat" description="ANK" evidence="3">
    <location>
        <begin position="303"/>
        <end position="335"/>
    </location>
</feature>
<protein>
    <submittedName>
        <fullName evidence="4">Uncharacterized protein</fullName>
    </submittedName>
</protein>
<evidence type="ECO:0000313" key="5">
    <source>
        <dbReference type="Proteomes" id="UP000223968"/>
    </source>
</evidence>
<dbReference type="STRING" id="1447875.A0A2B7Y8U0"/>
<dbReference type="PANTHER" id="PTHR24198">
    <property type="entry name" value="ANKYRIN REPEAT AND PROTEIN KINASE DOMAIN-CONTAINING PROTEIN"/>
    <property type="match status" value="1"/>
</dbReference>
<comment type="caution">
    <text evidence="4">The sequence shown here is derived from an EMBL/GenBank/DDBJ whole genome shotgun (WGS) entry which is preliminary data.</text>
</comment>
<gene>
    <name evidence="4" type="ORF">AJ79_00825</name>
</gene>
<accession>A0A2B7Y8U0</accession>
<feature type="repeat" description="ANK" evidence="3">
    <location>
        <begin position="198"/>
        <end position="224"/>
    </location>
</feature>
<name>A0A2B7Y8U0_9EURO</name>
<organism evidence="4 5">
    <name type="scientific">Helicocarpus griseus UAMH5409</name>
    <dbReference type="NCBI Taxonomy" id="1447875"/>
    <lineage>
        <taxon>Eukaryota</taxon>
        <taxon>Fungi</taxon>
        <taxon>Dikarya</taxon>
        <taxon>Ascomycota</taxon>
        <taxon>Pezizomycotina</taxon>
        <taxon>Eurotiomycetes</taxon>
        <taxon>Eurotiomycetidae</taxon>
        <taxon>Onygenales</taxon>
        <taxon>Ajellomycetaceae</taxon>
        <taxon>Helicocarpus</taxon>
    </lineage>
</organism>
<dbReference type="PROSITE" id="PS50088">
    <property type="entry name" value="ANK_REPEAT"/>
    <property type="match status" value="3"/>
</dbReference>
<dbReference type="Gene3D" id="1.25.40.20">
    <property type="entry name" value="Ankyrin repeat-containing domain"/>
    <property type="match status" value="3"/>
</dbReference>
<dbReference type="InterPro" id="IPR036770">
    <property type="entry name" value="Ankyrin_rpt-contain_sf"/>
</dbReference>
<evidence type="ECO:0000256" key="3">
    <source>
        <dbReference type="PROSITE-ProRule" id="PRU00023"/>
    </source>
</evidence>
<dbReference type="SUPFAM" id="SSF48403">
    <property type="entry name" value="Ankyrin repeat"/>
    <property type="match status" value="2"/>
</dbReference>
<dbReference type="InterPro" id="IPR002110">
    <property type="entry name" value="Ankyrin_rpt"/>
</dbReference>
<dbReference type="Pfam" id="PF12796">
    <property type="entry name" value="Ank_2"/>
    <property type="match status" value="4"/>
</dbReference>
<dbReference type="SMART" id="SM00248">
    <property type="entry name" value="ANK"/>
    <property type="match status" value="13"/>
</dbReference>
<dbReference type="PANTHER" id="PTHR24198:SF165">
    <property type="entry name" value="ANKYRIN REPEAT-CONTAINING PROTEIN-RELATED"/>
    <property type="match status" value="1"/>
</dbReference>
<keyword evidence="2 3" id="KW-0040">ANK repeat</keyword>
<proteinExistence type="predicted"/>
<reference evidence="4 5" key="1">
    <citation type="submission" date="2017-10" db="EMBL/GenBank/DDBJ databases">
        <title>Comparative genomics in systemic dimorphic fungi from Ajellomycetaceae.</title>
        <authorList>
            <person name="Munoz J.F."/>
            <person name="Mcewen J.G."/>
            <person name="Clay O.K."/>
            <person name="Cuomo C.A."/>
        </authorList>
    </citation>
    <scope>NUCLEOTIDE SEQUENCE [LARGE SCALE GENOMIC DNA]</scope>
    <source>
        <strain evidence="4 5">UAMH5409</strain>
    </source>
</reference>
<dbReference type="AlphaFoldDB" id="A0A2B7Y8U0"/>
<keyword evidence="5" id="KW-1185">Reference proteome</keyword>
<dbReference type="OrthoDB" id="4195796at2759"/>
<evidence type="ECO:0000256" key="1">
    <source>
        <dbReference type="ARBA" id="ARBA00022737"/>
    </source>
</evidence>
<evidence type="ECO:0000313" key="4">
    <source>
        <dbReference type="EMBL" id="PGH17926.1"/>
    </source>
</evidence>
<evidence type="ECO:0000256" key="2">
    <source>
        <dbReference type="ARBA" id="ARBA00023043"/>
    </source>
</evidence>
<dbReference type="PROSITE" id="PS50297">
    <property type="entry name" value="ANK_REP_REGION"/>
    <property type="match status" value="3"/>
</dbReference>
<dbReference type="Proteomes" id="UP000223968">
    <property type="component" value="Unassembled WGS sequence"/>
</dbReference>
<dbReference type="EMBL" id="PDNB01000007">
    <property type="protein sequence ID" value="PGH17926.1"/>
    <property type="molecule type" value="Genomic_DNA"/>
</dbReference>
<feature type="repeat" description="ANK" evidence="3">
    <location>
        <begin position="125"/>
        <end position="153"/>
    </location>
</feature>